<keyword evidence="3 6" id="KW-1133">Transmembrane helix</keyword>
<evidence type="ECO:0000256" key="5">
    <source>
        <dbReference type="SAM" id="MobiDB-lite"/>
    </source>
</evidence>
<dbReference type="GeneTree" id="ENSGT00910000144338"/>
<reference evidence="9" key="1">
    <citation type="journal article" date="2006" name="Science">
        <title>Ancient noncoding elements conserved in the human genome.</title>
        <authorList>
            <person name="Venkatesh B."/>
            <person name="Kirkness E.F."/>
            <person name="Loh Y.H."/>
            <person name="Halpern A.L."/>
            <person name="Lee A.P."/>
            <person name="Johnson J."/>
            <person name="Dandona N."/>
            <person name="Viswanathan L.D."/>
            <person name="Tay A."/>
            <person name="Venter J.C."/>
            <person name="Strausberg R.L."/>
            <person name="Brenner S."/>
        </authorList>
    </citation>
    <scope>NUCLEOTIDE SEQUENCE [LARGE SCALE GENOMIC DNA]</scope>
</reference>
<feature type="transmembrane region" description="Helical" evidence="6">
    <location>
        <begin position="256"/>
        <end position="283"/>
    </location>
</feature>
<organism evidence="8 9">
    <name type="scientific">Callorhinchus milii</name>
    <name type="common">Ghost shark</name>
    <dbReference type="NCBI Taxonomy" id="7868"/>
    <lineage>
        <taxon>Eukaryota</taxon>
        <taxon>Metazoa</taxon>
        <taxon>Chordata</taxon>
        <taxon>Craniata</taxon>
        <taxon>Vertebrata</taxon>
        <taxon>Chondrichthyes</taxon>
        <taxon>Holocephali</taxon>
        <taxon>Chimaeriformes</taxon>
        <taxon>Callorhinchidae</taxon>
        <taxon>Callorhinchus</taxon>
    </lineage>
</organism>
<evidence type="ECO:0000256" key="2">
    <source>
        <dbReference type="ARBA" id="ARBA00022692"/>
    </source>
</evidence>
<name>A0A4W3GN01_CALMI</name>
<dbReference type="InterPro" id="IPR028747">
    <property type="entry name" value="CatSper2"/>
</dbReference>
<dbReference type="GO" id="GO:0048240">
    <property type="term" value="P:sperm capacitation"/>
    <property type="evidence" value="ECO:0007669"/>
    <property type="project" value="TreeGrafter"/>
</dbReference>
<dbReference type="GO" id="GO:0009566">
    <property type="term" value="P:fertilization"/>
    <property type="evidence" value="ECO:0007669"/>
    <property type="project" value="TreeGrafter"/>
</dbReference>
<protein>
    <recommendedName>
        <fullName evidence="7">Ion transport domain-containing protein</fullName>
    </recommendedName>
</protein>
<dbReference type="PANTHER" id="PTHR46923">
    <property type="entry name" value="CATION CHANNEL SPERM-ASSOCIATED PROTEIN 2"/>
    <property type="match status" value="1"/>
</dbReference>
<dbReference type="Ensembl" id="ENSCMIT00000005035.1">
    <property type="protein sequence ID" value="ENSCMIP00000004856.1"/>
    <property type="gene ID" value="ENSCMIG00000002875.1"/>
</dbReference>
<dbReference type="InterPro" id="IPR005821">
    <property type="entry name" value="Ion_trans_dom"/>
</dbReference>
<reference evidence="9" key="3">
    <citation type="journal article" date="2014" name="Nature">
        <title>Elephant shark genome provides unique insights into gnathostome evolution.</title>
        <authorList>
            <consortium name="International Elephant Shark Genome Sequencing Consortium"/>
            <person name="Venkatesh B."/>
            <person name="Lee A.P."/>
            <person name="Ravi V."/>
            <person name="Maurya A.K."/>
            <person name="Lian M.M."/>
            <person name="Swann J.B."/>
            <person name="Ohta Y."/>
            <person name="Flajnik M.F."/>
            <person name="Sutoh Y."/>
            <person name="Kasahara M."/>
            <person name="Hoon S."/>
            <person name="Gangu V."/>
            <person name="Roy S.W."/>
            <person name="Irimia M."/>
            <person name="Korzh V."/>
            <person name="Kondrychyn I."/>
            <person name="Lim Z.W."/>
            <person name="Tay B.H."/>
            <person name="Tohari S."/>
            <person name="Kong K.W."/>
            <person name="Ho S."/>
            <person name="Lorente-Galdos B."/>
            <person name="Quilez J."/>
            <person name="Marques-Bonet T."/>
            <person name="Raney B.J."/>
            <person name="Ingham P.W."/>
            <person name="Tay A."/>
            <person name="Hillier L.W."/>
            <person name="Minx P."/>
            <person name="Boehm T."/>
            <person name="Wilson R.K."/>
            <person name="Brenner S."/>
            <person name="Warren W.C."/>
        </authorList>
    </citation>
    <scope>NUCLEOTIDE SEQUENCE [LARGE SCALE GENOMIC DNA]</scope>
</reference>
<dbReference type="PANTHER" id="PTHR46923:SF1">
    <property type="entry name" value="CATION CHANNEL SPERM-ASSOCIATED PROTEIN 2"/>
    <property type="match status" value="1"/>
</dbReference>
<comment type="subcellular location">
    <subcellularLocation>
        <location evidence="1">Membrane</location>
        <topology evidence="1">Multi-pass membrane protein</topology>
    </subcellularLocation>
</comment>
<dbReference type="GO" id="GO:0036128">
    <property type="term" value="C:CatSper complex"/>
    <property type="evidence" value="ECO:0007669"/>
    <property type="project" value="InterPro"/>
</dbReference>
<reference evidence="8" key="5">
    <citation type="submission" date="2025-09" db="UniProtKB">
        <authorList>
            <consortium name="Ensembl"/>
        </authorList>
    </citation>
    <scope>IDENTIFICATION</scope>
</reference>
<evidence type="ECO:0000256" key="4">
    <source>
        <dbReference type="ARBA" id="ARBA00023136"/>
    </source>
</evidence>
<keyword evidence="4 6" id="KW-0472">Membrane</keyword>
<reference evidence="9" key="2">
    <citation type="journal article" date="2007" name="PLoS Biol.">
        <title>Survey sequencing and comparative analysis of the elephant shark (Callorhinchus milii) genome.</title>
        <authorList>
            <person name="Venkatesh B."/>
            <person name="Kirkness E.F."/>
            <person name="Loh Y.H."/>
            <person name="Halpern A.L."/>
            <person name="Lee A.P."/>
            <person name="Johnson J."/>
            <person name="Dandona N."/>
            <person name="Viswanathan L.D."/>
            <person name="Tay A."/>
            <person name="Venter J.C."/>
            <person name="Strausberg R.L."/>
            <person name="Brenner S."/>
        </authorList>
    </citation>
    <scope>NUCLEOTIDE SEQUENCE [LARGE SCALE GENOMIC DNA]</scope>
</reference>
<dbReference type="SUPFAM" id="SSF81324">
    <property type="entry name" value="Voltage-gated potassium channels"/>
    <property type="match status" value="1"/>
</dbReference>
<dbReference type="Proteomes" id="UP000314986">
    <property type="component" value="Unassembled WGS sequence"/>
</dbReference>
<dbReference type="AlphaFoldDB" id="A0A4W3GN01"/>
<feature type="transmembrane region" description="Helical" evidence="6">
    <location>
        <begin position="341"/>
        <end position="359"/>
    </location>
</feature>
<dbReference type="Gene3D" id="1.10.287.70">
    <property type="match status" value="1"/>
</dbReference>
<dbReference type="InParanoid" id="A0A4W3GN01"/>
<feature type="transmembrane region" description="Helical" evidence="6">
    <location>
        <begin position="133"/>
        <end position="152"/>
    </location>
</feature>
<keyword evidence="2 6" id="KW-0812">Transmembrane</keyword>
<evidence type="ECO:0000259" key="7">
    <source>
        <dbReference type="Pfam" id="PF00520"/>
    </source>
</evidence>
<feature type="region of interest" description="Disordered" evidence="5">
    <location>
        <begin position="1"/>
        <end position="20"/>
    </location>
</feature>
<dbReference type="FunCoup" id="A0A4W3GN01">
    <property type="interactions" value="105"/>
</dbReference>
<accession>A0A4W3GN01</accession>
<keyword evidence="9" id="KW-1185">Reference proteome</keyword>
<dbReference type="STRING" id="7868.ENSCMIP00000004856"/>
<feature type="compositionally biased region" description="Polar residues" evidence="5">
    <location>
        <begin position="8"/>
        <end position="20"/>
    </location>
</feature>
<proteinExistence type="predicted"/>
<evidence type="ECO:0000313" key="9">
    <source>
        <dbReference type="Proteomes" id="UP000314986"/>
    </source>
</evidence>
<evidence type="ECO:0000313" key="8">
    <source>
        <dbReference type="Ensembl" id="ENSCMIP00000004856.1"/>
    </source>
</evidence>
<dbReference type="GO" id="GO:0030317">
    <property type="term" value="P:flagellated sperm motility"/>
    <property type="evidence" value="ECO:0007669"/>
    <property type="project" value="InterPro"/>
</dbReference>
<feature type="transmembrane region" description="Helical" evidence="6">
    <location>
        <begin position="173"/>
        <end position="191"/>
    </location>
</feature>
<sequence>MKVKQQKRSNNTVKTAIRSSEQMYDDKKDSYVHSKDNHLAEVIRSKLIQDFNLLDHLQGLVINDPKYNMGDIKDPRILNQLMVEDPLQLVRFDFNPVRLTSDILKQRKINRLQNRYVKYPPLNMCAHWILQSYIFKNLILYLIIINTIVFALEADVSDKSHPKFSAMKTILQVIDWSIFSFLLSEVILRWLDDFPKFWTNRWNIFDLFVLLLSIVPDIIFRAQVTIGINIFFLKVFRTLRIFRYLKKMERCHQVRLILLAISKAFKAMTFILVLVLLFAYVFAVGGVKLFISYTKSDDSTLMYREAFSGIMNALQTLFQLFTLDHWYALLNDVWRVKEVDAFSTGVYIIVWILIGSFIFRNIMVGIMVSNFQSIRAELSVQIQQMEILKKADYFKVQLIQR</sequence>
<evidence type="ECO:0000256" key="6">
    <source>
        <dbReference type="SAM" id="Phobius"/>
    </source>
</evidence>
<reference evidence="8" key="4">
    <citation type="submission" date="2025-08" db="UniProtKB">
        <authorList>
            <consortium name="Ensembl"/>
        </authorList>
    </citation>
    <scope>IDENTIFICATION</scope>
</reference>
<dbReference type="GO" id="GO:0005227">
    <property type="term" value="F:calcium-activated cation channel activity"/>
    <property type="evidence" value="ECO:0007669"/>
    <property type="project" value="InterPro"/>
</dbReference>
<feature type="transmembrane region" description="Helical" evidence="6">
    <location>
        <begin position="211"/>
        <end position="236"/>
    </location>
</feature>
<feature type="domain" description="Ion transport" evidence="7">
    <location>
        <begin position="133"/>
        <end position="377"/>
    </location>
</feature>
<dbReference type="OMA" id="DRYTHSH"/>
<dbReference type="Pfam" id="PF00520">
    <property type="entry name" value="Ion_trans"/>
    <property type="match status" value="1"/>
</dbReference>
<evidence type="ECO:0000256" key="3">
    <source>
        <dbReference type="ARBA" id="ARBA00022989"/>
    </source>
</evidence>
<dbReference type="Gene3D" id="1.20.120.350">
    <property type="entry name" value="Voltage-gated potassium channels. Chain C"/>
    <property type="match status" value="1"/>
</dbReference>
<evidence type="ECO:0000256" key="1">
    <source>
        <dbReference type="ARBA" id="ARBA00004141"/>
    </source>
</evidence>
<dbReference type="InterPro" id="IPR027359">
    <property type="entry name" value="Volt_channel_dom_sf"/>
</dbReference>